<dbReference type="EMBL" id="NNAY01001350">
    <property type="protein sequence ID" value="OXU24279.1"/>
    <property type="molecule type" value="Genomic_DNA"/>
</dbReference>
<accession>A0A232F141</accession>
<evidence type="ECO:0000313" key="2">
    <source>
        <dbReference type="EMBL" id="OXU24279.1"/>
    </source>
</evidence>
<feature type="region of interest" description="Disordered" evidence="1">
    <location>
        <begin position="1"/>
        <end position="36"/>
    </location>
</feature>
<dbReference type="Proteomes" id="UP000215335">
    <property type="component" value="Unassembled WGS sequence"/>
</dbReference>
<organism evidence="2 3">
    <name type="scientific">Trichomalopsis sarcophagae</name>
    <dbReference type="NCBI Taxonomy" id="543379"/>
    <lineage>
        <taxon>Eukaryota</taxon>
        <taxon>Metazoa</taxon>
        <taxon>Ecdysozoa</taxon>
        <taxon>Arthropoda</taxon>
        <taxon>Hexapoda</taxon>
        <taxon>Insecta</taxon>
        <taxon>Pterygota</taxon>
        <taxon>Neoptera</taxon>
        <taxon>Endopterygota</taxon>
        <taxon>Hymenoptera</taxon>
        <taxon>Apocrita</taxon>
        <taxon>Proctotrupomorpha</taxon>
        <taxon>Chalcidoidea</taxon>
        <taxon>Pteromalidae</taxon>
        <taxon>Pteromalinae</taxon>
        <taxon>Trichomalopsis</taxon>
    </lineage>
</organism>
<gene>
    <name evidence="2" type="ORF">TSAR_003856</name>
</gene>
<comment type="caution">
    <text evidence="2">The sequence shown here is derived from an EMBL/GenBank/DDBJ whole genome shotgun (WGS) entry which is preliminary data.</text>
</comment>
<sequence length="134" mass="15012">MKITIPGPLPDPAKLRASTSKEDPRSTEQLSRRVTHAHPLKRERVVQLKFAICAADAISRYNYSALVSADIKAEARANQQTSRFGDPRAAPRTAVIKCRLRCVRARGKSLQRSLRRSSLLDDESFNIIPNFISI</sequence>
<proteinExistence type="predicted"/>
<dbReference type="AlphaFoldDB" id="A0A232F141"/>
<keyword evidence="3" id="KW-1185">Reference proteome</keyword>
<name>A0A232F141_9HYME</name>
<protein>
    <submittedName>
        <fullName evidence="2">Uncharacterized protein</fullName>
    </submittedName>
</protein>
<reference evidence="2 3" key="1">
    <citation type="journal article" date="2017" name="Curr. Biol.">
        <title>The Evolution of Venom by Co-option of Single-Copy Genes.</title>
        <authorList>
            <person name="Martinson E.O."/>
            <person name="Mrinalini"/>
            <person name="Kelkar Y.D."/>
            <person name="Chang C.H."/>
            <person name="Werren J.H."/>
        </authorList>
    </citation>
    <scope>NUCLEOTIDE SEQUENCE [LARGE SCALE GENOMIC DNA]</scope>
    <source>
        <strain evidence="2 3">Alberta</strain>
        <tissue evidence="2">Whole body</tissue>
    </source>
</reference>
<evidence type="ECO:0000313" key="3">
    <source>
        <dbReference type="Proteomes" id="UP000215335"/>
    </source>
</evidence>
<evidence type="ECO:0000256" key="1">
    <source>
        <dbReference type="SAM" id="MobiDB-lite"/>
    </source>
</evidence>